<protein>
    <submittedName>
        <fullName evidence="1">Uncharacterized protein</fullName>
    </submittedName>
</protein>
<evidence type="ECO:0000313" key="2">
    <source>
        <dbReference type="Proteomes" id="UP001157006"/>
    </source>
</evidence>
<evidence type="ECO:0000313" key="1">
    <source>
        <dbReference type="EMBL" id="CAI8584032.1"/>
    </source>
</evidence>
<dbReference type="EMBL" id="CATIWC010001335">
    <property type="protein sequence ID" value="CAI8584032.1"/>
    <property type="molecule type" value="Genomic_DNA"/>
</dbReference>
<dbReference type="Proteomes" id="UP001157006">
    <property type="component" value="Unassembled WGS sequence"/>
</dbReference>
<dbReference type="AlphaFoldDB" id="A0AAV0YEY4"/>
<accession>A0AAV0YEY4</accession>
<keyword evidence="2" id="KW-1185">Reference proteome</keyword>
<organism evidence="1 2">
    <name type="scientific">Vicia faba</name>
    <name type="common">Broad bean</name>
    <name type="synonym">Faba vulgaris</name>
    <dbReference type="NCBI Taxonomy" id="3906"/>
    <lineage>
        <taxon>Eukaryota</taxon>
        <taxon>Viridiplantae</taxon>
        <taxon>Streptophyta</taxon>
        <taxon>Embryophyta</taxon>
        <taxon>Tracheophyta</taxon>
        <taxon>Spermatophyta</taxon>
        <taxon>Magnoliopsida</taxon>
        <taxon>eudicotyledons</taxon>
        <taxon>Gunneridae</taxon>
        <taxon>Pentapetalae</taxon>
        <taxon>rosids</taxon>
        <taxon>fabids</taxon>
        <taxon>Fabales</taxon>
        <taxon>Fabaceae</taxon>
        <taxon>Papilionoideae</taxon>
        <taxon>50 kb inversion clade</taxon>
        <taxon>NPAAA clade</taxon>
        <taxon>Hologalegina</taxon>
        <taxon>IRL clade</taxon>
        <taxon>Fabeae</taxon>
        <taxon>Vicia</taxon>
    </lineage>
</organism>
<reference evidence="1 2" key="1">
    <citation type="submission" date="2023-01" db="EMBL/GenBank/DDBJ databases">
        <authorList>
            <person name="Kreplak J."/>
        </authorList>
    </citation>
    <scope>NUCLEOTIDE SEQUENCE [LARGE SCALE GENOMIC DNA]</scope>
</reference>
<comment type="caution">
    <text evidence="1">The sequence shown here is derived from an EMBL/GenBank/DDBJ whole genome shotgun (WGS) entry which is preliminary data.</text>
</comment>
<sequence>MSFKFPDLYSIIQYLTTQKSKISPCILAAQSVPLKEGLLDVAYIDATNKRLRSSRMHKIRGEFQEDLPKRRPLLFSSDNSATAFACLRYDEHDPNILQICDESAKADFEA</sequence>
<proteinExistence type="predicted"/>
<name>A0AAV0YEY4_VICFA</name>
<gene>
    <name evidence="1" type="ORF">VFH_U055640</name>
</gene>